<dbReference type="SUPFAM" id="SSF57196">
    <property type="entry name" value="EGF/Laminin"/>
    <property type="match status" value="3"/>
</dbReference>
<comment type="subcellular location">
    <subcellularLocation>
        <location evidence="1">Secreted</location>
    </subcellularLocation>
</comment>
<keyword evidence="5" id="KW-0325">Glycoprotein</keyword>
<feature type="domain" description="Laminin EGF-like" evidence="8">
    <location>
        <begin position="561"/>
        <end position="615"/>
    </location>
</feature>
<dbReference type="PROSITE" id="PS50027">
    <property type="entry name" value="EGF_LAM_2"/>
    <property type="match status" value="1"/>
</dbReference>
<dbReference type="PRINTS" id="PR00011">
    <property type="entry name" value="EGFLAMININ"/>
</dbReference>
<keyword evidence="2" id="KW-0964">Secreted</keyword>
<dbReference type="SMART" id="SM00136">
    <property type="entry name" value="LamNT"/>
    <property type="match status" value="1"/>
</dbReference>
<reference evidence="11" key="1">
    <citation type="submission" date="2020-03" db="EMBL/GenBank/DDBJ databases">
        <authorList>
            <person name="Weist P."/>
        </authorList>
    </citation>
    <scope>NUCLEOTIDE SEQUENCE</scope>
</reference>
<dbReference type="Pfam" id="PF01759">
    <property type="entry name" value="NTR"/>
    <property type="match status" value="1"/>
</dbReference>
<evidence type="ECO:0000256" key="4">
    <source>
        <dbReference type="ARBA" id="ARBA00023157"/>
    </source>
</evidence>
<dbReference type="GO" id="GO:0043256">
    <property type="term" value="C:laminin complex"/>
    <property type="evidence" value="ECO:0007669"/>
    <property type="project" value="TreeGrafter"/>
</dbReference>
<evidence type="ECO:0008006" key="13">
    <source>
        <dbReference type="Google" id="ProtNLM"/>
    </source>
</evidence>
<feature type="domain" description="Laminin N-terminal" evidence="10">
    <location>
        <begin position="188"/>
        <end position="429"/>
    </location>
</feature>
<dbReference type="GO" id="GO:0070831">
    <property type="term" value="P:basement membrane assembly"/>
    <property type="evidence" value="ECO:0007669"/>
    <property type="project" value="TreeGrafter"/>
</dbReference>
<dbReference type="Pfam" id="PF00055">
    <property type="entry name" value="Laminin_N"/>
    <property type="match status" value="1"/>
</dbReference>
<evidence type="ECO:0000313" key="12">
    <source>
        <dbReference type="Proteomes" id="UP001153269"/>
    </source>
</evidence>
<dbReference type="PROSITE" id="PS51117">
    <property type="entry name" value="LAMININ_NTER"/>
    <property type="match status" value="1"/>
</dbReference>
<sequence>MEEKLVLVLWSAPEHSRPMLFLVQMVMIRGIMHCSPCSYPWPLQLKPIRAAGDWVSSCTDFKVSSSNLELLQQRNSRAEADELIYSPFHSEALVSRSREPVCSVVCSARLVHINCVHEPVKVASLPSSAHDPSQSPRVRRTAYCVVNAEEARMRVSSMRGEKGPHPMLLALCGLFLALTRSGAVSRCVDHACSPPIGNLASGRTLTTLSSCCGNNSPQCSPCPHPPMTPDLGSGDNHPPAHMTDDPFSKPETWWASGARTALQGQQDEIQLDLETQFCLSHVVLVFRSPRPAAMAIERSADFGRTWEALKLFASNCSTEFGLADDFSQPGSLCTSRYTSPTPCSGGEVILRTLDPSGAKRLDPYSSEALARLTLTNLRIRLLKAQACSAPLNLPTGSTTPTASTLTSTATTENSASAPYAIYTLLAKGTCLCHGHAEYCVPHNSNQDTSQESNLVSGRCLCAHHTAGDHCEKCAPLYNDRPWRPANGSSGEPNPCQKCECHAHADSCHFSQRTWLSSGGTSGGVCDDCLHNTVGRRCQRCRHGYHRHPFLPLHSPHACTRCRCDPQGSLSPRPGEEEPWCHPRTGQCHCKSGVGGTSCSYCLPGYWGFGDKGCEPCACPLSCNPTTGQCLDSYTNNQVFHVAVGGKIPDLDHMFPIEEEVQWSKELAVSALHYTGKCSCKERKLKSVSDLCRIKHDYVIKASVLSAHDKGSHAEVQVKVRKVLRSGQVALNLETISIYPLSWTSRGCTCPILNPGMEYLLAGPEEAGTGRLLVTMQSVVSPWTPRLGLLISEGLRNGCP</sequence>
<evidence type="ECO:0000256" key="6">
    <source>
        <dbReference type="ARBA" id="ARBA00023292"/>
    </source>
</evidence>
<evidence type="ECO:0000256" key="3">
    <source>
        <dbReference type="ARBA" id="ARBA00022729"/>
    </source>
</evidence>
<dbReference type="EMBL" id="CADEAL010002835">
    <property type="protein sequence ID" value="CAB1442380.1"/>
    <property type="molecule type" value="Genomic_DNA"/>
</dbReference>
<dbReference type="GO" id="GO:0009888">
    <property type="term" value="P:tissue development"/>
    <property type="evidence" value="ECO:0007669"/>
    <property type="project" value="TreeGrafter"/>
</dbReference>
<dbReference type="InterPro" id="IPR018933">
    <property type="entry name" value="Netrin_module_non-TIMP"/>
</dbReference>
<dbReference type="GO" id="GO:0007411">
    <property type="term" value="P:axon guidance"/>
    <property type="evidence" value="ECO:0007669"/>
    <property type="project" value="TreeGrafter"/>
</dbReference>
<accession>A0A9N7YS31</accession>
<dbReference type="PROSITE" id="PS01248">
    <property type="entry name" value="EGF_LAM_1"/>
    <property type="match status" value="1"/>
</dbReference>
<dbReference type="CDD" id="cd00055">
    <property type="entry name" value="EGF_Lam"/>
    <property type="match status" value="3"/>
</dbReference>
<comment type="caution">
    <text evidence="11">The sequence shown here is derived from an EMBL/GenBank/DDBJ whole genome shotgun (WGS) entry which is preliminary data.</text>
</comment>
<protein>
    <recommendedName>
        <fullName evidence="13">Netrin-1</fullName>
    </recommendedName>
</protein>
<dbReference type="GO" id="GO:0009887">
    <property type="term" value="P:animal organ morphogenesis"/>
    <property type="evidence" value="ECO:0007669"/>
    <property type="project" value="TreeGrafter"/>
</dbReference>
<evidence type="ECO:0000256" key="5">
    <source>
        <dbReference type="ARBA" id="ARBA00023180"/>
    </source>
</evidence>
<dbReference type="Gene3D" id="2.170.300.10">
    <property type="entry name" value="Tie2 ligand-binding domain superfamily"/>
    <property type="match status" value="1"/>
</dbReference>
<dbReference type="InterPro" id="IPR008993">
    <property type="entry name" value="TIMP-like_OB-fold"/>
</dbReference>
<dbReference type="PROSITE" id="PS50189">
    <property type="entry name" value="NTR"/>
    <property type="match status" value="1"/>
</dbReference>
<dbReference type="InterPro" id="IPR002049">
    <property type="entry name" value="LE_dom"/>
</dbReference>
<organism evidence="11 12">
    <name type="scientific">Pleuronectes platessa</name>
    <name type="common">European plaice</name>
    <dbReference type="NCBI Taxonomy" id="8262"/>
    <lineage>
        <taxon>Eukaryota</taxon>
        <taxon>Metazoa</taxon>
        <taxon>Chordata</taxon>
        <taxon>Craniata</taxon>
        <taxon>Vertebrata</taxon>
        <taxon>Euteleostomi</taxon>
        <taxon>Actinopterygii</taxon>
        <taxon>Neopterygii</taxon>
        <taxon>Teleostei</taxon>
        <taxon>Neoteleostei</taxon>
        <taxon>Acanthomorphata</taxon>
        <taxon>Carangaria</taxon>
        <taxon>Pleuronectiformes</taxon>
        <taxon>Pleuronectoidei</taxon>
        <taxon>Pleuronectidae</taxon>
        <taxon>Pleuronectes</taxon>
    </lineage>
</organism>
<evidence type="ECO:0000256" key="2">
    <source>
        <dbReference type="ARBA" id="ARBA00022525"/>
    </source>
</evidence>
<evidence type="ECO:0000259" key="8">
    <source>
        <dbReference type="PROSITE" id="PS50027"/>
    </source>
</evidence>
<dbReference type="InterPro" id="IPR050440">
    <property type="entry name" value="Laminin/Netrin_ECM"/>
</dbReference>
<dbReference type="InterPro" id="IPR001134">
    <property type="entry name" value="Netrin_domain"/>
</dbReference>
<evidence type="ECO:0000256" key="7">
    <source>
        <dbReference type="PROSITE-ProRule" id="PRU00460"/>
    </source>
</evidence>
<dbReference type="GO" id="GO:0005576">
    <property type="term" value="C:extracellular region"/>
    <property type="evidence" value="ECO:0007669"/>
    <property type="project" value="UniProtKB-SubCell"/>
</dbReference>
<evidence type="ECO:0000259" key="9">
    <source>
        <dbReference type="PROSITE" id="PS50189"/>
    </source>
</evidence>
<feature type="domain" description="NTR" evidence="9">
    <location>
        <begin position="677"/>
        <end position="798"/>
    </location>
</feature>
<dbReference type="SMART" id="SM00180">
    <property type="entry name" value="EGF_Lam"/>
    <property type="match status" value="3"/>
</dbReference>
<dbReference type="Gene3D" id="2.60.120.260">
    <property type="entry name" value="Galactose-binding domain-like"/>
    <property type="match status" value="1"/>
</dbReference>
<evidence type="ECO:0000259" key="10">
    <source>
        <dbReference type="PROSITE" id="PS51117"/>
    </source>
</evidence>
<dbReference type="PANTHER" id="PTHR10574">
    <property type="entry name" value="NETRIN/LAMININ-RELATED"/>
    <property type="match status" value="1"/>
</dbReference>
<dbReference type="SMART" id="SM00643">
    <property type="entry name" value="C345C"/>
    <property type="match status" value="1"/>
</dbReference>
<dbReference type="Proteomes" id="UP001153269">
    <property type="component" value="Unassembled WGS sequence"/>
</dbReference>
<name>A0A9N7YS31_PLEPL</name>
<dbReference type="Gene3D" id="2.10.25.10">
    <property type="entry name" value="Laminin"/>
    <property type="match status" value="1"/>
</dbReference>
<dbReference type="GO" id="GO:0016477">
    <property type="term" value="P:cell migration"/>
    <property type="evidence" value="ECO:0007669"/>
    <property type="project" value="TreeGrafter"/>
</dbReference>
<dbReference type="Pfam" id="PF00053">
    <property type="entry name" value="EGF_laminin"/>
    <property type="match status" value="3"/>
</dbReference>
<dbReference type="Gene3D" id="2.40.50.120">
    <property type="match status" value="1"/>
</dbReference>
<evidence type="ECO:0000313" key="11">
    <source>
        <dbReference type="EMBL" id="CAB1442380.1"/>
    </source>
</evidence>
<dbReference type="SUPFAM" id="SSF50242">
    <property type="entry name" value="TIMP-like"/>
    <property type="match status" value="1"/>
</dbReference>
<proteinExistence type="predicted"/>
<evidence type="ECO:0000256" key="1">
    <source>
        <dbReference type="ARBA" id="ARBA00004613"/>
    </source>
</evidence>
<dbReference type="InterPro" id="IPR008211">
    <property type="entry name" value="Laminin_N"/>
</dbReference>
<keyword evidence="3" id="KW-0732">Signal</keyword>
<dbReference type="FunFam" id="2.10.25.10:FF:000074">
    <property type="entry name" value="Laminin subunit alpha"/>
    <property type="match status" value="1"/>
</dbReference>
<keyword evidence="4 7" id="KW-1015">Disulfide bond</keyword>
<dbReference type="PANTHER" id="PTHR10574:SF419">
    <property type="entry name" value="LAMININ SUBUNIT ALPHA-3-RELATED"/>
    <property type="match status" value="1"/>
</dbReference>
<gene>
    <name evidence="11" type="ORF">PLEPLA_LOCUS30053</name>
</gene>
<dbReference type="AlphaFoldDB" id="A0A9N7YS31"/>
<comment type="caution">
    <text evidence="7">Lacks conserved residue(s) required for the propagation of feature annotation.</text>
</comment>
<keyword evidence="6 7" id="KW-0424">Laminin EGF-like domain</keyword>
<feature type="disulfide bond" evidence="7">
    <location>
        <begin position="589"/>
        <end position="598"/>
    </location>
</feature>
<dbReference type="GO" id="GO:0034446">
    <property type="term" value="P:substrate adhesion-dependent cell spreading"/>
    <property type="evidence" value="ECO:0007669"/>
    <property type="project" value="TreeGrafter"/>
</dbReference>
<dbReference type="FunFam" id="2.10.25.10:FF:000333">
    <property type="entry name" value="netrin-4 isoform X2"/>
    <property type="match status" value="1"/>
</dbReference>
<keyword evidence="12" id="KW-1185">Reference proteome</keyword>